<dbReference type="PROSITE" id="PS50280">
    <property type="entry name" value="SET"/>
    <property type="match status" value="1"/>
</dbReference>
<feature type="domain" description="SET" evidence="1">
    <location>
        <begin position="155"/>
        <end position="317"/>
    </location>
</feature>
<dbReference type="Pfam" id="PF00856">
    <property type="entry name" value="SET"/>
    <property type="match status" value="1"/>
</dbReference>
<evidence type="ECO:0000259" key="1">
    <source>
        <dbReference type="PROSITE" id="PS50280"/>
    </source>
</evidence>
<dbReference type="InterPro" id="IPR001214">
    <property type="entry name" value="SET_dom"/>
</dbReference>
<evidence type="ECO:0000313" key="3">
    <source>
        <dbReference type="Proteomes" id="UP001190700"/>
    </source>
</evidence>
<dbReference type="CDD" id="cd20071">
    <property type="entry name" value="SET_SMYD"/>
    <property type="match status" value="1"/>
</dbReference>
<accession>A0AAE0EZH4</accession>
<name>A0AAE0EZH4_9CHLO</name>
<dbReference type="EMBL" id="LGRX02030280">
    <property type="protein sequence ID" value="KAK3245902.1"/>
    <property type="molecule type" value="Genomic_DNA"/>
</dbReference>
<dbReference type="Proteomes" id="UP001190700">
    <property type="component" value="Unassembled WGS sequence"/>
</dbReference>
<proteinExistence type="predicted"/>
<dbReference type="PANTHER" id="PTHR12197:SF251">
    <property type="entry name" value="EG:BACR7C10.4 PROTEIN"/>
    <property type="match status" value="1"/>
</dbReference>
<dbReference type="PANTHER" id="PTHR12197">
    <property type="entry name" value="HISTONE-LYSINE N-METHYLTRANSFERASE SMYD"/>
    <property type="match status" value="1"/>
</dbReference>
<dbReference type="SUPFAM" id="SSF82199">
    <property type="entry name" value="SET domain"/>
    <property type="match status" value="1"/>
</dbReference>
<dbReference type="GO" id="GO:0005634">
    <property type="term" value="C:nucleus"/>
    <property type="evidence" value="ECO:0007669"/>
    <property type="project" value="TreeGrafter"/>
</dbReference>
<evidence type="ECO:0000313" key="2">
    <source>
        <dbReference type="EMBL" id="KAK3245902.1"/>
    </source>
</evidence>
<keyword evidence="3" id="KW-1185">Reference proteome</keyword>
<organism evidence="2 3">
    <name type="scientific">Cymbomonas tetramitiformis</name>
    <dbReference type="NCBI Taxonomy" id="36881"/>
    <lineage>
        <taxon>Eukaryota</taxon>
        <taxon>Viridiplantae</taxon>
        <taxon>Chlorophyta</taxon>
        <taxon>Pyramimonadophyceae</taxon>
        <taxon>Pyramimonadales</taxon>
        <taxon>Pyramimonadaceae</taxon>
        <taxon>Cymbomonas</taxon>
    </lineage>
</organism>
<sequence>MSSDNVEADKSAKLLPFWEGAPSELDLSSAESVRRLLSSVRVAVAVAEDQARLDSTIPTVDAARFPISALCERAAMQLLREHLAPIMLGDSTATVKPSERFGWAKVDILAETILQALEDPQLAYNVPKLATAVHHATRRTLGAREVPTQECFAHDVIETRDSGGIKGRGYFATGSISAGTVLLVEIPHVLDASEADFPAAVAVHALGLEGAVEYRPMPEDTQVTPGSADAVRWLRAMEGFTEERVVNGFKAAINNGFQSTLPDVHEKDPMLLFERLSIFNHSCTPNCVLYRDEMTGTATILSTQEVVAGSELTIHYADELLLLPTGLRRPFLQGRFGFECLCARCEGTDEAACAVDALLEAPAGDAENPAALHEMRRAHATLCVMSKRGDAPCGFSYRKFDDWQQALAAVDAALPSLTTYGAPTFWARHHARELRCLALEALGREAAAFQALAEHAATAWRLLPQYCQGLLELHRRLDAVRSSMPAALQSKMEERVRGMFGEGLEGLERDVETLKSWRAAVYVED</sequence>
<dbReference type="AlphaFoldDB" id="A0AAE0EZH4"/>
<reference evidence="2 3" key="1">
    <citation type="journal article" date="2015" name="Genome Biol. Evol.">
        <title>Comparative Genomics of a Bacterivorous Green Alga Reveals Evolutionary Causalities and Consequences of Phago-Mixotrophic Mode of Nutrition.</title>
        <authorList>
            <person name="Burns J.A."/>
            <person name="Paasch A."/>
            <person name="Narechania A."/>
            <person name="Kim E."/>
        </authorList>
    </citation>
    <scope>NUCLEOTIDE SEQUENCE [LARGE SCALE GENOMIC DNA]</scope>
    <source>
        <strain evidence="2 3">PLY_AMNH</strain>
    </source>
</reference>
<gene>
    <name evidence="2" type="ORF">CYMTET_44549</name>
</gene>
<dbReference type="SMART" id="SM00317">
    <property type="entry name" value="SET"/>
    <property type="match status" value="1"/>
</dbReference>
<dbReference type="Gene3D" id="2.170.270.10">
    <property type="entry name" value="SET domain"/>
    <property type="match status" value="1"/>
</dbReference>
<dbReference type="InterPro" id="IPR046341">
    <property type="entry name" value="SET_dom_sf"/>
</dbReference>
<comment type="caution">
    <text evidence="2">The sequence shown here is derived from an EMBL/GenBank/DDBJ whole genome shotgun (WGS) entry which is preliminary data.</text>
</comment>
<protein>
    <recommendedName>
        <fullName evidence="1">SET domain-containing protein</fullName>
    </recommendedName>
</protein>
<dbReference type="InterPro" id="IPR050869">
    <property type="entry name" value="H3K4_H4K5_MeTrfase"/>
</dbReference>